<sequence length="245" mass="27614">MTIYASTFLIVVLTIDRLFVIVRPLSASTKRKRYRYGLVSGAWMLALVLALPYALNIRFLCTVQGINICWHDFKHVEAMVLAEFFINLIIPVCIIISCYTLIIRVIIRREKFGLHGSTNTECPHGTTTFLGNTLNTESTSTSVITTAKKKTIKLSLVVVIVYIASWTPITLAQVLNVFDIIPAEDLFTFLHVLAPINNLMNPLVFLIFNRQLFANEKQKISNFNPSPCNTLLTNHSPCDTLLTNH</sequence>
<evidence type="ECO:0000313" key="10">
    <source>
        <dbReference type="Proteomes" id="UP000507470"/>
    </source>
</evidence>
<feature type="transmembrane region" description="Helical" evidence="7">
    <location>
        <begin position="154"/>
        <end position="175"/>
    </location>
</feature>
<dbReference type="GO" id="GO:0005000">
    <property type="term" value="F:vasopressin receptor activity"/>
    <property type="evidence" value="ECO:0007669"/>
    <property type="project" value="TreeGrafter"/>
</dbReference>
<dbReference type="PANTHER" id="PTHR24241:SF161">
    <property type="entry name" value="G-PROTEIN COUPLED RECEPTORS FAMILY 1 PROFILE DOMAIN-CONTAINING PROTEIN"/>
    <property type="match status" value="1"/>
</dbReference>
<dbReference type="Gene3D" id="1.20.1070.10">
    <property type="entry name" value="Rhodopsin 7-helix transmembrane proteins"/>
    <property type="match status" value="1"/>
</dbReference>
<name>A0A6J8CV57_MYTCO</name>
<keyword evidence="5 7" id="KW-0472">Membrane</keyword>
<evidence type="ECO:0000256" key="5">
    <source>
        <dbReference type="ARBA" id="ARBA00023136"/>
    </source>
</evidence>
<feature type="transmembrane region" description="Helical" evidence="7">
    <location>
        <begin position="84"/>
        <end position="107"/>
    </location>
</feature>
<feature type="transmembrane region" description="Helical" evidence="7">
    <location>
        <begin position="6"/>
        <end position="22"/>
    </location>
</feature>
<keyword evidence="4 7" id="KW-1133">Transmembrane helix</keyword>
<dbReference type="OrthoDB" id="6093399at2759"/>
<evidence type="ECO:0000259" key="8">
    <source>
        <dbReference type="PROSITE" id="PS50262"/>
    </source>
</evidence>
<accession>A0A6J8CV57</accession>
<gene>
    <name evidence="9" type="ORF">MCOR_33663</name>
</gene>
<organism evidence="9 10">
    <name type="scientific">Mytilus coruscus</name>
    <name type="common">Sea mussel</name>
    <dbReference type="NCBI Taxonomy" id="42192"/>
    <lineage>
        <taxon>Eukaryota</taxon>
        <taxon>Metazoa</taxon>
        <taxon>Spiralia</taxon>
        <taxon>Lophotrochozoa</taxon>
        <taxon>Mollusca</taxon>
        <taxon>Bivalvia</taxon>
        <taxon>Autobranchia</taxon>
        <taxon>Pteriomorphia</taxon>
        <taxon>Mytilida</taxon>
        <taxon>Mytiloidea</taxon>
        <taxon>Mytilidae</taxon>
        <taxon>Mytilinae</taxon>
        <taxon>Mytilus</taxon>
    </lineage>
</organism>
<dbReference type="InterPro" id="IPR017452">
    <property type="entry name" value="GPCR_Rhodpsn_7TM"/>
</dbReference>
<dbReference type="SUPFAM" id="SSF81321">
    <property type="entry name" value="Family A G protein-coupled receptor-like"/>
    <property type="match status" value="1"/>
</dbReference>
<evidence type="ECO:0000256" key="1">
    <source>
        <dbReference type="ARBA" id="ARBA00004651"/>
    </source>
</evidence>
<dbReference type="PROSITE" id="PS50262">
    <property type="entry name" value="G_PROTEIN_RECEP_F1_2"/>
    <property type="match status" value="1"/>
</dbReference>
<protein>
    <submittedName>
        <fullName evidence="9">AVPR2</fullName>
    </submittedName>
</protein>
<keyword evidence="2" id="KW-1003">Cell membrane</keyword>
<keyword evidence="6" id="KW-0675">Receptor</keyword>
<dbReference type="Proteomes" id="UP000507470">
    <property type="component" value="Unassembled WGS sequence"/>
</dbReference>
<dbReference type="GO" id="GO:0005886">
    <property type="term" value="C:plasma membrane"/>
    <property type="evidence" value="ECO:0007669"/>
    <property type="project" value="UniProtKB-SubCell"/>
</dbReference>
<dbReference type="InterPro" id="IPR000276">
    <property type="entry name" value="GPCR_Rhodpsn"/>
</dbReference>
<evidence type="ECO:0000313" key="9">
    <source>
        <dbReference type="EMBL" id="CAC5399396.1"/>
    </source>
</evidence>
<keyword evidence="10" id="KW-1185">Reference proteome</keyword>
<feature type="transmembrane region" description="Helical" evidence="7">
    <location>
        <begin position="187"/>
        <end position="208"/>
    </location>
</feature>
<dbReference type="PANTHER" id="PTHR24241">
    <property type="entry name" value="NEUROPEPTIDE RECEPTOR-RELATED G-PROTEIN COUPLED RECEPTOR"/>
    <property type="match status" value="1"/>
</dbReference>
<dbReference type="GO" id="GO:0032870">
    <property type="term" value="P:cellular response to hormone stimulus"/>
    <property type="evidence" value="ECO:0007669"/>
    <property type="project" value="TreeGrafter"/>
</dbReference>
<evidence type="ECO:0000256" key="2">
    <source>
        <dbReference type="ARBA" id="ARBA00022475"/>
    </source>
</evidence>
<evidence type="ECO:0000256" key="4">
    <source>
        <dbReference type="ARBA" id="ARBA00022989"/>
    </source>
</evidence>
<feature type="transmembrane region" description="Helical" evidence="7">
    <location>
        <begin position="34"/>
        <end position="55"/>
    </location>
</feature>
<feature type="domain" description="G-protein coupled receptors family 1 profile" evidence="8">
    <location>
        <begin position="1"/>
        <end position="205"/>
    </location>
</feature>
<reference evidence="9 10" key="1">
    <citation type="submission" date="2020-06" db="EMBL/GenBank/DDBJ databases">
        <authorList>
            <person name="Li R."/>
            <person name="Bekaert M."/>
        </authorList>
    </citation>
    <scope>NUCLEOTIDE SEQUENCE [LARGE SCALE GENOMIC DNA]</scope>
    <source>
        <strain evidence="10">wild</strain>
    </source>
</reference>
<evidence type="ECO:0000256" key="7">
    <source>
        <dbReference type="SAM" id="Phobius"/>
    </source>
</evidence>
<dbReference type="Pfam" id="PF00001">
    <property type="entry name" value="7tm_1"/>
    <property type="match status" value="1"/>
</dbReference>
<evidence type="ECO:0000256" key="6">
    <source>
        <dbReference type="ARBA" id="ARBA00023170"/>
    </source>
</evidence>
<dbReference type="EMBL" id="CACVKT020006004">
    <property type="protein sequence ID" value="CAC5399396.1"/>
    <property type="molecule type" value="Genomic_DNA"/>
</dbReference>
<dbReference type="GO" id="GO:0042277">
    <property type="term" value="F:peptide binding"/>
    <property type="evidence" value="ECO:0007669"/>
    <property type="project" value="TreeGrafter"/>
</dbReference>
<dbReference type="AlphaFoldDB" id="A0A6J8CV57"/>
<evidence type="ECO:0000256" key="3">
    <source>
        <dbReference type="ARBA" id="ARBA00022692"/>
    </source>
</evidence>
<keyword evidence="3 7" id="KW-0812">Transmembrane</keyword>
<comment type="subcellular location">
    <subcellularLocation>
        <location evidence="1">Cell membrane</location>
        <topology evidence="1">Multi-pass membrane protein</topology>
    </subcellularLocation>
</comment>
<proteinExistence type="predicted"/>
<dbReference type="PRINTS" id="PR00237">
    <property type="entry name" value="GPCRRHODOPSN"/>
</dbReference>